<dbReference type="InterPro" id="IPR038607">
    <property type="entry name" value="PhoD-like_sf"/>
</dbReference>
<reference evidence="4 5" key="1">
    <citation type="journal article" date="2021" name="Genome Biol.">
        <title>AFLAP: assembly-free linkage analysis pipeline using k-mers from genome sequencing data.</title>
        <authorList>
            <person name="Fletcher K."/>
            <person name="Zhang L."/>
            <person name="Gil J."/>
            <person name="Han R."/>
            <person name="Cavanaugh K."/>
            <person name="Michelmore R."/>
        </authorList>
    </citation>
    <scope>NUCLEOTIDE SEQUENCE [LARGE SCALE GENOMIC DNA]</scope>
    <source>
        <strain evidence="4 5">SF5</strain>
    </source>
</reference>
<keyword evidence="1" id="KW-1133">Transmembrane helix</keyword>
<comment type="caution">
    <text evidence="4">The sequence shown here is derived from an EMBL/GenBank/DDBJ whole genome shotgun (WGS) entry which is preliminary data.</text>
</comment>
<evidence type="ECO:0000256" key="2">
    <source>
        <dbReference type="SAM" id="SignalP"/>
    </source>
</evidence>
<sequence length="459" mass="52522">MTRYSLVFAIVAIAVASSQCRGTELKELSSPRVEDLKQPLQRVAFGSCNDQSFPQPLWSTIAAHKPELWIWMGDNIYADMKELDEPHPFSISPRKMFVEASADVLIRRYNKLMANEDYAAFVNRTPIIGIWDDHDYGINDGGKFYSYREQSQQLFLDFIGEPIDSPRRKQEGIYTSYTIGSRDQTIKFILVDNRYNRDNYGADGGKFLGETQWHWLENELITSTAAFNVIVSGVQILPGDRYPFAECWNRFPKERERFLKLLLSSQAKGIILLSGDVHFSEINQVVCTAGANTITEITSSGMTHSWMEFHVPSIRYIMALAFTYANLLLPWEFRPTQKSFYGHLNWGSIDFDWNAKPYPVAIVKTRGADDQVKLQFDFQSKPFNSNSPEKDASECQGPRSIPRWQRLLWDGLYVSTLGGFLLLIPVNAFVGVWLGWFLVKKAFCMFAAKKQPIETKKSV</sequence>
<feature type="transmembrane region" description="Helical" evidence="1">
    <location>
        <begin position="412"/>
        <end position="439"/>
    </location>
</feature>
<proteinExistence type="predicted"/>
<evidence type="ECO:0000313" key="4">
    <source>
        <dbReference type="EMBL" id="TDH70778.1"/>
    </source>
</evidence>
<keyword evidence="1" id="KW-0472">Membrane</keyword>
<accession>A0A976FPZ7</accession>
<dbReference type="EMBL" id="SHOA02000001">
    <property type="protein sequence ID" value="TDH70778.1"/>
    <property type="molecule type" value="Genomic_DNA"/>
</dbReference>
<dbReference type="OrthoDB" id="10266805at2759"/>
<dbReference type="GeneID" id="94344982"/>
<evidence type="ECO:0000313" key="5">
    <source>
        <dbReference type="Proteomes" id="UP000294530"/>
    </source>
</evidence>
<keyword evidence="2" id="KW-0732">Signal</keyword>
<dbReference type="RefSeq" id="XP_067820277.1">
    <property type="nucleotide sequence ID" value="XM_067959311.1"/>
</dbReference>
<dbReference type="Gene3D" id="3.60.21.70">
    <property type="entry name" value="PhoD-like phosphatase"/>
    <property type="match status" value="1"/>
</dbReference>
<dbReference type="SUPFAM" id="SSF56300">
    <property type="entry name" value="Metallo-dependent phosphatases"/>
    <property type="match status" value="1"/>
</dbReference>
<feature type="domain" description="PhoD-like phosphatase metallophosphatase" evidence="3">
    <location>
        <begin position="56"/>
        <end position="304"/>
    </location>
</feature>
<keyword evidence="5" id="KW-1185">Reference proteome</keyword>
<dbReference type="Pfam" id="PF09423">
    <property type="entry name" value="PhoD"/>
    <property type="match status" value="1"/>
</dbReference>
<dbReference type="InterPro" id="IPR029052">
    <property type="entry name" value="Metallo-depent_PP-like"/>
</dbReference>
<name>A0A976FPZ7_BRELC</name>
<dbReference type="Proteomes" id="UP000294530">
    <property type="component" value="Unassembled WGS sequence"/>
</dbReference>
<evidence type="ECO:0000256" key="1">
    <source>
        <dbReference type="SAM" id="Phobius"/>
    </source>
</evidence>
<dbReference type="CDD" id="cd07389">
    <property type="entry name" value="MPP_PhoD"/>
    <property type="match status" value="1"/>
</dbReference>
<keyword evidence="1" id="KW-0812">Transmembrane</keyword>
<feature type="chain" id="PRO_5037953445" description="PhoD-like phosphatase metallophosphatase domain-containing protein" evidence="2">
    <location>
        <begin position="23"/>
        <end position="459"/>
    </location>
</feature>
<dbReference type="PANTHER" id="PTHR33987">
    <property type="entry name" value="CALCINEURIN-LIKE METALLO-PHOSPHOESTERASE SUPERFAMILY PROTEIN"/>
    <property type="match status" value="1"/>
</dbReference>
<dbReference type="PANTHER" id="PTHR33987:SF1">
    <property type="entry name" value="CALCINEURIN-LIKE METALLO-PHOSPHOESTERASE SUPERFAMILY PROTEIN"/>
    <property type="match status" value="1"/>
</dbReference>
<dbReference type="InterPro" id="IPR018946">
    <property type="entry name" value="PhoD-like_MPP"/>
</dbReference>
<evidence type="ECO:0000259" key="3">
    <source>
        <dbReference type="Pfam" id="PF09423"/>
    </source>
</evidence>
<organism evidence="4 5">
    <name type="scientific">Bremia lactucae</name>
    <name type="common">Lettuce downy mildew</name>
    <dbReference type="NCBI Taxonomy" id="4779"/>
    <lineage>
        <taxon>Eukaryota</taxon>
        <taxon>Sar</taxon>
        <taxon>Stramenopiles</taxon>
        <taxon>Oomycota</taxon>
        <taxon>Peronosporomycetes</taxon>
        <taxon>Peronosporales</taxon>
        <taxon>Peronosporaceae</taxon>
        <taxon>Bremia</taxon>
    </lineage>
</organism>
<feature type="signal peptide" evidence="2">
    <location>
        <begin position="1"/>
        <end position="22"/>
    </location>
</feature>
<protein>
    <recommendedName>
        <fullName evidence="3">PhoD-like phosphatase metallophosphatase domain-containing protein</fullName>
    </recommendedName>
</protein>
<dbReference type="AlphaFoldDB" id="A0A976FPZ7"/>
<dbReference type="KEGG" id="blac:94344982"/>
<gene>
    <name evidence="4" type="ORF">CCR75_001207</name>
</gene>